<dbReference type="InterPro" id="IPR012337">
    <property type="entry name" value="RNaseH-like_sf"/>
</dbReference>
<dbReference type="SUPFAM" id="SSF53098">
    <property type="entry name" value="Ribonuclease H-like"/>
    <property type="match status" value="1"/>
</dbReference>
<protein>
    <recommendedName>
        <fullName evidence="3">HAT C-terminal dimerisation domain-containing protein</fullName>
    </recommendedName>
</protein>
<reference evidence="2" key="2">
    <citation type="submission" date="2015-01" db="EMBL/GenBank/DDBJ databases">
        <title>Evolutionary Origins and Diversification of the Mycorrhizal Mutualists.</title>
        <authorList>
            <consortium name="DOE Joint Genome Institute"/>
            <consortium name="Mycorrhizal Genomics Consortium"/>
            <person name="Kohler A."/>
            <person name="Kuo A."/>
            <person name="Nagy L.G."/>
            <person name="Floudas D."/>
            <person name="Copeland A."/>
            <person name="Barry K.W."/>
            <person name="Cichocki N."/>
            <person name="Veneault-Fourrey C."/>
            <person name="LaButti K."/>
            <person name="Lindquist E.A."/>
            <person name="Lipzen A."/>
            <person name="Lundell T."/>
            <person name="Morin E."/>
            <person name="Murat C."/>
            <person name="Riley R."/>
            <person name="Ohm R."/>
            <person name="Sun H."/>
            <person name="Tunlid A."/>
            <person name="Henrissat B."/>
            <person name="Grigoriev I.V."/>
            <person name="Hibbett D.S."/>
            <person name="Martin F."/>
        </authorList>
    </citation>
    <scope>NUCLEOTIDE SEQUENCE [LARGE SCALE GENOMIC DNA]</scope>
    <source>
        <strain evidence="2">441</strain>
    </source>
</reference>
<sequence length="109" mass="12182">MDYLPIQASLVPCERVFSSSAETDMKKQNWIGLILMEALQMLKFHLKQEHIDFLVNWATPTASLFEGEPEESAKGMQGPDIHISDLDTLLDKSTAEDGDGLLVNIEVFS</sequence>
<gene>
    <name evidence="1" type="ORF">PISMIDRAFT_15043</name>
</gene>
<evidence type="ECO:0000313" key="1">
    <source>
        <dbReference type="EMBL" id="KIK17538.1"/>
    </source>
</evidence>
<keyword evidence="2" id="KW-1185">Reference proteome</keyword>
<dbReference type="HOGENOM" id="CLU_009123_9_1_1"/>
<proteinExistence type="predicted"/>
<dbReference type="AlphaFoldDB" id="A0A0C9ZC58"/>
<evidence type="ECO:0008006" key="3">
    <source>
        <dbReference type="Google" id="ProtNLM"/>
    </source>
</evidence>
<evidence type="ECO:0000313" key="2">
    <source>
        <dbReference type="Proteomes" id="UP000054018"/>
    </source>
</evidence>
<reference evidence="1 2" key="1">
    <citation type="submission" date="2014-04" db="EMBL/GenBank/DDBJ databases">
        <authorList>
            <consortium name="DOE Joint Genome Institute"/>
            <person name="Kuo A."/>
            <person name="Kohler A."/>
            <person name="Costa M.D."/>
            <person name="Nagy L.G."/>
            <person name="Floudas D."/>
            <person name="Copeland A."/>
            <person name="Barry K.W."/>
            <person name="Cichocki N."/>
            <person name="Veneault-Fourrey C."/>
            <person name="LaButti K."/>
            <person name="Lindquist E.A."/>
            <person name="Lipzen A."/>
            <person name="Lundell T."/>
            <person name="Morin E."/>
            <person name="Murat C."/>
            <person name="Sun H."/>
            <person name="Tunlid A."/>
            <person name="Henrissat B."/>
            <person name="Grigoriev I.V."/>
            <person name="Hibbett D.S."/>
            <person name="Martin F."/>
            <person name="Nordberg H.P."/>
            <person name="Cantor M.N."/>
            <person name="Hua S.X."/>
        </authorList>
    </citation>
    <scope>NUCLEOTIDE SEQUENCE [LARGE SCALE GENOMIC DNA]</scope>
    <source>
        <strain evidence="1 2">441</strain>
    </source>
</reference>
<dbReference type="Proteomes" id="UP000054018">
    <property type="component" value="Unassembled WGS sequence"/>
</dbReference>
<dbReference type="EMBL" id="KN833825">
    <property type="protein sequence ID" value="KIK17538.1"/>
    <property type="molecule type" value="Genomic_DNA"/>
</dbReference>
<name>A0A0C9ZC58_9AGAM</name>
<organism evidence="1 2">
    <name type="scientific">Pisolithus microcarpus 441</name>
    <dbReference type="NCBI Taxonomy" id="765257"/>
    <lineage>
        <taxon>Eukaryota</taxon>
        <taxon>Fungi</taxon>
        <taxon>Dikarya</taxon>
        <taxon>Basidiomycota</taxon>
        <taxon>Agaricomycotina</taxon>
        <taxon>Agaricomycetes</taxon>
        <taxon>Agaricomycetidae</taxon>
        <taxon>Boletales</taxon>
        <taxon>Sclerodermatineae</taxon>
        <taxon>Pisolithaceae</taxon>
        <taxon>Pisolithus</taxon>
    </lineage>
</organism>
<accession>A0A0C9ZC58</accession>